<dbReference type="PROSITE" id="PS50851">
    <property type="entry name" value="CHEW"/>
    <property type="match status" value="1"/>
</dbReference>
<dbReference type="RefSeq" id="WP_054754485.1">
    <property type="nucleotide sequence ID" value="NZ_JBHUMZ010000025.1"/>
</dbReference>
<feature type="domain" description="CheW-like" evidence="1">
    <location>
        <begin position="1"/>
        <end position="141"/>
    </location>
</feature>
<dbReference type="Gene3D" id="2.30.30.40">
    <property type="entry name" value="SH3 Domains"/>
    <property type="match status" value="1"/>
</dbReference>
<reference evidence="3" key="1">
    <citation type="journal article" date="2019" name="Int. J. Syst. Evol. Microbiol.">
        <title>The Global Catalogue of Microorganisms (GCM) 10K type strain sequencing project: providing services to taxonomists for standard genome sequencing and annotation.</title>
        <authorList>
            <consortium name="The Broad Institute Genomics Platform"/>
            <consortium name="The Broad Institute Genome Sequencing Center for Infectious Disease"/>
            <person name="Wu L."/>
            <person name="Ma J."/>
        </authorList>
    </citation>
    <scope>NUCLEOTIDE SEQUENCE [LARGE SCALE GENOMIC DNA]</scope>
    <source>
        <strain evidence="3">TISTR 1571</strain>
    </source>
</reference>
<dbReference type="InterPro" id="IPR039315">
    <property type="entry name" value="CheW"/>
</dbReference>
<gene>
    <name evidence="2" type="ORF">ACFSW4_11415</name>
</gene>
<proteinExistence type="predicted"/>
<organism evidence="2 3">
    <name type="scientific">Piscibacillus salipiscarius</name>
    <dbReference type="NCBI Taxonomy" id="299480"/>
    <lineage>
        <taxon>Bacteria</taxon>
        <taxon>Bacillati</taxon>
        <taxon>Bacillota</taxon>
        <taxon>Bacilli</taxon>
        <taxon>Bacillales</taxon>
        <taxon>Bacillaceae</taxon>
        <taxon>Piscibacillus</taxon>
    </lineage>
</organism>
<accession>A0ABW5QC45</accession>
<dbReference type="Proteomes" id="UP001597452">
    <property type="component" value="Unassembled WGS sequence"/>
</dbReference>
<evidence type="ECO:0000259" key="1">
    <source>
        <dbReference type="PROSITE" id="PS50851"/>
    </source>
</evidence>
<dbReference type="InterPro" id="IPR036061">
    <property type="entry name" value="CheW-like_dom_sf"/>
</dbReference>
<dbReference type="EMBL" id="JBHUMZ010000025">
    <property type="protein sequence ID" value="MFD2639479.1"/>
    <property type="molecule type" value="Genomic_DNA"/>
</dbReference>
<dbReference type="Gene3D" id="2.40.50.180">
    <property type="entry name" value="CheA-289, Domain 4"/>
    <property type="match status" value="1"/>
</dbReference>
<dbReference type="PANTHER" id="PTHR22617">
    <property type="entry name" value="CHEMOTAXIS SENSOR HISTIDINE KINASE-RELATED"/>
    <property type="match status" value="1"/>
</dbReference>
<evidence type="ECO:0000313" key="2">
    <source>
        <dbReference type="EMBL" id="MFD2639479.1"/>
    </source>
</evidence>
<dbReference type="InterPro" id="IPR002545">
    <property type="entry name" value="CheW-lke_dom"/>
</dbReference>
<protein>
    <submittedName>
        <fullName evidence="2">Chemotaxis protein CheW</fullName>
    </submittedName>
</protein>
<keyword evidence="3" id="KW-1185">Reference proteome</keyword>
<sequence length="150" mass="16888">MDQFVVFRMREEYYGVPIEQVQAIEKVPDITRVPQAPNYVKGIADIRNEVTTVIDLKELLQVGEVKKDASSRILLINLHGLHLGLMVDEAKEVLGIDTETVEDPPQMVGGIDQEYISAVSKQDDRLLVLVNLEKILNVHQIEEVKEAVEA</sequence>
<dbReference type="SMART" id="SM00260">
    <property type="entry name" value="CheW"/>
    <property type="match status" value="1"/>
</dbReference>
<dbReference type="SUPFAM" id="SSF50341">
    <property type="entry name" value="CheW-like"/>
    <property type="match status" value="1"/>
</dbReference>
<dbReference type="PANTHER" id="PTHR22617:SF23">
    <property type="entry name" value="CHEMOTAXIS PROTEIN CHEW"/>
    <property type="match status" value="1"/>
</dbReference>
<comment type="caution">
    <text evidence="2">The sequence shown here is derived from an EMBL/GenBank/DDBJ whole genome shotgun (WGS) entry which is preliminary data.</text>
</comment>
<dbReference type="Pfam" id="PF01584">
    <property type="entry name" value="CheW"/>
    <property type="match status" value="1"/>
</dbReference>
<name>A0ABW5QC45_9BACI</name>
<evidence type="ECO:0000313" key="3">
    <source>
        <dbReference type="Proteomes" id="UP001597452"/>
    </source>
</evidence>